<dbReference type="Pfam" id="PF21790">
    <property type="entry name" value="OGG"/>
    <property type="match status" value="1"/>
</dbReference>
<evidence type="ECO:0000313" key="1">
    <source>
        <dbReference type="EMBL" id="NKY40252.1"/>
    </source>
</evidence>
<accession>A0ABX1K2T7</accession>
<dbReference type="EMBL" id="JAAXOY010000308">
    <property type="protein sequence ID" value="NKY40252.1"/>
    <property type="molecule type" value="Genomic_DNA"/>
</dbReference>
<gene>
    <name evidence="1" type="ORF">HGA02_12145</name>
</gene>
<protein>
    <submittedName>
        <fullName evidence="1">Uncharacterized protein</fullName>
    </submittedName>
</protein>
<keyword evidence="2" id="KW-1185">Reference proteome</keyword>
<proteinExistence type="predicted"/>
<name>A0ABX1K2T7_9CELL</name>
<evidence type="ECO:0000313" key="2">
    <source>
        <dbReference type="Proteomes" id="UP000777774"/>
    </source>
</evidence>
<comment type="caution">
    <text evidence="1">The sequence shown here is derived from an EMBL/GenBank/DDBJ whole genome shotgun (WGS) entry which is preliminary data.</text>
</comment>
<reference evidence="1 2" key="1">
    <citation type="submission" date="2020-04" db="EMBL/GenBank/DDBJ databases">
        <title>MicrobeNet Type strains.</title>
        <authorList>
            <person name="Nicholson A.C."/>
        </authorList>
    </citation>
    <scope>NUCLEOTIDE SEQUENCE [LARGE SCALE GENOMIC DNA]</scope>
    <source>
        <strain evidence="1 2">ATCC BAA-787</strain>
    </source>
</reference>
<dbReference type="InterPro" id="IPR048868">
    <property type="entry name" value="OGG-like_put"/>
</dbReference>
<organism evidence="1 2">
    <name type="scientific">Cellulomonas septica</name>
    <dbReference type="NCBI Taxonomy" id="285080"/>
    <lineage>
        <taxon>Bacteria</taxon>
        <taxon>Bacillati</taxon>
        <taxon>Actinomycetota</taxon>
        <taxon>Actinomycetes</taxon>
        <taxon>Micrococcales</taxon>
        <taxon>Cellulomonadaceae</taxon>
        <taxon>Cellulomonas</taxon>
    </lineage>
</organism>
<sequence length="97" mass="10571">MEHRLHGLAPVGLTAWLHFASARRDPYAPHAVPVLDDDVRGWLATDADLPLRDGHPDDYGRYVDRLVTWGRPFGRTPVQVESSVRTLVAAAGTGSGS</sequence>
<dbReference type="Proteomes" id="UP000777774">
    <property type="component" value="Unassembled WGS sequence"/>
</dbReference>